<keyword evidence="3" id="KW-0596">Phosphopantetheine</keyword>
<dbReference type="InterPro" id="IPR000873">
    <property type="entry name" value="AMP-dep_synth/lig_dom"/>
</dbReference>
<feature type="region of interest" description="Disordered" evidence="6">
    <location>
        <begin position="2027"/>
        <end position="2054"/>
    </location>
</feature>
<dbReference type="InterPro" id="IPR045851">
    <property type="entry name" value="AMP-bd_C_sf"/>
</dbReference>
<dbReference type="SMART" id="SM00823">
    <property type="entry name" value="PKS_PP"/>
    <property type="match status" value="2"/>
</dbReference>
<dbReference type="PROSITE" id="PS50075">
    <property type="entry name" value="CARRIER"/>
    <property type="match status" value="3"/>
</dbReference>
<dbReference type="SUPFAM" id="SSF47336">
    <property type="entry name" value="ACP-like"/>
    <property type="match status" value="3"/>
</dbReference>
<keyword evidence="9" id="KW-1185">Reference proteome</keyword>
<dbReference type="CDD" id="cd12114">
    <property type="entry name" value="A_NRPS_TlmIV_like"/>
    <property type="match status" value="1"/>
</dbReference>
<feature type="region of interest" description="Disordered" evidence="6">
    <location>
        <begin position="1926"/>
        <end position="1955"/>
    </location>
</feature>
<dbReference type="GO" id="GO:0031177">
    <property type="term" value="F:phosphopantetheine binding"/>
    <property type="evidence" value="ECO:0007669"/>
    <property type="project" value="InterPro"/>
</dbReference>
<feature type="domain" description="Carrier" evidence="7">
    <location>
        <begin position="1410"/>
        <end position="1484"/>
    </location>
</feature>
<dbReference type="InterPro" id="IPR023213">
    <property type="entry name" value="CAT-like_dom_sf"/>
</dbReference>
<evidence type="ECO:0000256" key="1">
    <source>
        <dbReference type="ARBA" id="ARBA00001957"/>
    </source>
</evidence>
<dbReference type="Pfam" id="PF13489">
    <property type="entry name" value="Methyltransf_23"/>
    <property type="match status" value="1"/>
</dbReference>
<dbReference type="FunFam" id="3.40.50.12780:FF:000012">
    <property type="entry name" value="Non-ribosomal peptide synthetase"/>
    <property type="match status" value="1"/>
</dbReference>
<protein>
    <submittedName>
        <fullName evidence="8">Non-ribosomal peptide synthetase modules</fullName>
    </submittedName>
</protein>
<dbReference type="NCBIfam" id="TIGR01733">
    <property type="entry name" value="AA-adenyl-dom"/>
    <property type="match status" value="1"/>
</dbReference>
<dbReference type="RefSeq" id="WP_051524219.1">
    <property type="nucleotide sequence ID" value="NZ_AP018933.1"/>
</dbReference>
<gene>
    <name evidence="8" type="ORF">ZBT109_0800</name>
</gene>
<accession>A0A348HD74</accession>
<dbReference type="InterPro" id="IPR010071">
    <property type="entry name" value="AA_adenyl_dom"/>
</dbReference>
<evidence type="ECO:0000256" key="6">
    <source>
        <dbReference type="SAM" id="MobiDB-lite"/>
    </source>
</evidence>
<dbReference type="InterPro" id="IPR057737">
    <property type="entry name" value="Condensation_MtbB-like"/>
</dbReference>
<dbReference type="Gene3D" id="3.30.300.30">
    <property type="match status" value="2"/>
</dbReference>
<dbReference type="SUPFAM" id="SSF52777">
    <property type="entry name" value="CoA-dependent acyltransferases"/>
    <property type="match status" value="4"/>
</dbReference>
<dbReference type="PANTHER" id="PTHR45527:SF10">
    <property type="entry name" value="PYOCHELIN SYNTHASE PCHF"/>
    <property type="match status" value="1"/>
</dbReference>
<organism evidence="8 9">
    <name type="scientific">Zymobacter palmae</name>
    <dbReference type="NCBI Taxonomy" id="33074"/>
    <lineage>
        <taxon>Bacteria</taxon>
        <taxon>Pseudomonadati</taxon>
        <taxon>Pseudomonadota</taxon>
        <taxon>Gammaproteobacteria</taxon>
        <taxon>Oceanospirillales</taxon>
        <taxon>Halomonadaceae</taxon>
        <taxon>Zymobacter group</taxon>
        <taxon>Zymobacter</taxon>
    </lineage>
</organism>
<dbReference type="GO" id="GO:0043041">
    <property type="term" value="P:amino acid activation for nonribosomal peptide biosynthetic process"/>
    <property type="evidence" value="ECO:0007669"/>
    <property type="project" value="TreeGrafter"/>
</dbReference>
<dbReference type="SUPFAM" id="SSF53335">
    <property type="entry name" value="S-adenosyl-L-methionine-dependent methyltransferases"/>
    <property type="match status" value="1"/>
</dbReference>
<name>A0A348HD74_9GAMM</name>
<dbReference type="InterPro" id="IPR020806">
    <property type="entry name" value="PKS_PP-bd"/>
</dbReference>
<evidence type="ECO:0000256" key="4">
    <source>
        <dbReference type="ARBA" id="ARBA00022553"/>
    </source>
</evidence>
<evidence type="ECO:0000313" key="9">
    <source>
        <dbReference type="Proteomes" id="UP000267342"/>
    </source>
</evidence>
<dbReference type="CDD" id="cd19535">
    <property type="entry name" value="Cyc_NRPS"/>
    <property type="match status" value="2"/>
</dbReference>
<dbReference type="Pfam" id="PF00550">
    <property type="entry name" value="PP-binding"/>
    <property type="match status" value="3"/>
</dbReference>
<dbReference type="Pfam" id="PF00501">
    <property type="entry name" value="AMP-binding"/>
    <property type="match status" value="1"/>
</dbReference>
<dbReference type="GO" id="GO:0005737">
    <property type="term" value="C:cytoplasm"/>
    <property type="evidence" value="ECO:0007669"/>
    <property type="project" value="TreeGrafter"/>
</dbReference>
<feature type="compositionally biased region" description="Basic residues" evidence="6">
    <location>
        <begin position="2044"/>
        <end position="2054"/>
    </location>
</feature>
<keyword evidence="5" id="KW-0436">Ligase</keyword>
<dbReference type="SUPFAM" id="SSF56801">
    <property type="entry name" value="Acetyl-CoA synthetase-like"/>
    <property type="match status" value="1"/>
</dbReference>
<dbReference type="Pfam" id="PF00668">
    <property type="entry name" value="Condensation"/>
    <property type="match status" value="2"/>
</dbReference>
<feature type="domain" description="Carrier" evidence="7">
    <location>
        <begin position="11"/>
        <end position="87"/>
    </location>
</feature>
<dbReference type="Gene3D" id="3.40.50.150">
    <property type="entry name" value="Vaccinia Virus protein VP39"/>
    <property type="match status" value="1"/>
</dbReference>
<dbReference type="FunFam" id="3.30.559.10:FF:000023">
    <property type="entry name" value="Non-ribosomal peptide synthetase"/>
    <property type="match status" value="2"/>
</dbReference>
<keyword evidence="4" id="KW-0597">Phosphoprotein</keyword>
<feature type="compositionally biased region" description="Basic and acidic residues" evidence="6">
    <location>
        <begin position="2027"/>
        <end position="2043"/>
    </location>
</feature>
<comment type="pathway">
    <text evidence="2">Siderophore biosynthesis.</text>
</comment>
<evidence type="ECO:0000256" key="3">
    <source>
        <dbReference type="ARBA" id="ARBA00022450"/>
    </source>
</evidence>
<dbReference type="InterPro" id="IPR042099">
    <property type="entry name" value="ANL_N_sf"/>
</dbReference>
<dbReference type="Gene3D" id="1.10.1200.10">
    <property type="entry name" value="ACP-like"/>
    <property type="match status" value="3"/>
</dbReference>
<evidence type="ECO:0000256" key="5">
    <source>
        <dbReference type="ARBA" id="ARBA00022598"/>
    </source>
</evidence>
<dbReference type="Proteomes" id="UP000267342">
    <property type="component" value="Chromosome"/>
</dbReference>
<dbReference type="Gene3D" id="3.30.559.10">
    <property type="entry name" value="Chloramphenicol acetyltransferase-like domain"/>
    <property type="match status" value="2"/>
</dbReference>
<dbReference type="KEGG" id="zpl:ZBT109_0800"/>
<dbReference type="InterPro" id="IPR025110">
    <property type="entry name" value="AMP-bd_C"/>
</dbReference>
<dbReference type="STRING" id="1123510.GCA_000620025_01564"/>
<evidence type="ECO:0000313" key="8">
    <source>
        <dbReference type="EMBL" id="BBG29576.1"/>
    </source>
</evidence>
<dbReference type="PROSITE" id="PS00455">
    <property type="entry name" value="AMP_BINDING"/>
    <property type="match status" value="1"/>
</dbReference>
<feature type="domain" description="Carrier" evidence="7">
    <location>
        <begin position="1954"/>
        <end position="2028"/>
    </location>
</feature>
<dbReference type="InterPro" id="IPR036736">
    <property type="entry name" value="ACP-like_sf"/>
</dbReference>
<reference evidence="8 9" key="1">
    <citation type="submission" date="2018-09" db="EMBL/GenBank/DDBJ databases">
        <title>Zymobacter palmae IAM14233 (=T109) whole genome analysis.</title>
        <authorList>
            <person name="Yanase H."/>
        </authorList>
    </citation>
    <scope>NUCLEOTIDE SEQUENCE [LARGE SCALE GENOMIC DNA]</scope>
    <source>
        <strain evidence="8 9">IAM14233</strain>
    </source>
</reference>
<sequence length="2054" mass="228956">MASDTFSSSFSALDTDYQQLRQRTAAALGMALNDVSPTDNLLQLGLDSMQLMQLMHWFRQRGYRIALKALYQQPCLAQWHTLMEHHAEEHAATPRSSSTAGPCMTDGTPFPLTPVQHAYLIGRTPGQPLGGVGCHLYQEFDGHGLTAARLDQALAVLIARHPMLHVAFRADGQQYYRPQPFWNGTTVHDLRHTCDDARDTYLAALRQQLGHRRLDVEQGETFDFQLSLLPDGAHRLHVNIDLLIMDASSFTLFFDELSTLLAGGTLLPRPADYDFRSYLHHYKATYAAAIEQAKAYWLDKCETLPLAPQLPLACDPATLPDVRITRRRHHVSPSAWEAFVQQTRALGVTPTMALATCFAAVLARWSGQSRLLLNLTIFDRLPLHDAVEGMLADFTNILPLDMDCHGSPLAALIQHNQQTFASDREHSAWSGVDLLRELKKRQRHPHGAPVVFTSNLGSSLYATHDDAPLGEPAWGISQTPQVWLDHLAFEHRGEVILQWDSNEALFPTGMVATLFDAYTGLVDQLCRNASAWTAPVPELMPEAQRAVRMRVNATQGPVPKGLLHQRILDQAQRSPSATAVISAQQCWSYAELVDRAQRCAQALVTRGVTPGDTVAISMPKGPGQVVAVLGTLLAGGVYVPVAADQPLARRNRIYHDAHVRVVLVCADHPLAVGDNIPCVSWQDTWHSAPLPSLKTDVSPLSPAYIIYTSGSTGVPKGVVVAHRSALNTCIDINHRYHVGPHDRVLALSALHFDLSVYDLFGVLGAGGALVMTDEHQRRDPDAWCTLIERHGITLWNSVPALFDMLMTWCEGFGNTVPARLRTVMLSGDWIDRALPARYRAFNPDGQFVAMGGATEASIWSNAFDVTTLPSDWRTIPYGFPLTNQCYRVVDTLERDCPDDVPGELWIGGIGVAEGYYLDPERSAAQFITRQGKRWYRTGDMGCYWPDGTLVFLGRRDTQVKVGGYRIELGEIDAALARIPGVARGVTVALGEQEKTLAAFAVAEGEALSVPLYRHTALPDHYAALLPTPLDASSNAELPDNELRWVTAFLSHHIHHHLDGQHLSPCTAEQLIAHNGLAPHWAPVLDHWLHLLDAQHAGKADTRSKAHTEQYTRIAAGVDAQRREATTTAHHARLRQIMREERSALELLNDPVWSPEALALRSPCSARYQQELTHLITTLAERLERPVRVIEVGARSARAAVELLTPLTADQIDYVGLEDSSELARQANERLTAWPHARVEHTTSHAPAALAHTADIVWSHNALHRLLPNNPALLAQLDTLAAPGGLIYLTEYTRLPALALLSTLLLSPDHPEQHLCSKAAWQTRFAATRLEWQHSEEDAGQLRVMLRAPSSCVVPSTERLKEALAAQLPPYMVPSQLHFLDALPLTANGKIDRRALMAQAGTTTDETSSLRPQGDVECYVARLWQAWLALPSVSRDTDFFLHGGDSLMATRLIGELHQAGYRATLAALFNAPTLAGFAATLESSEQAVLPPLQSDPDHRDQPFPLTEVQQAYLVGRQPGLVLSGVGAHFFVEFSVQDLDVGRLERAWNALIARHDMLRAVIRDQQQCILTEVPHYTVAQHYLSTEQDITSLRETLSHQVIDPTQWPTFDLQVGLHPRQPARLWLCLDNLFLDGLSMQLLLSELEQCYQQPERQRPAPPLSFRDYRMALADQPLNQNSIAYWQQRLDTLPDAPQLPLKARPDSIGAPHFVRLKGALDADDWTALKARAAQHRLTPSALLLTAYASVLSAWSERQVFTLNLTLFDRQPLHPQINQILGDFTSLMLLEWHPHGDWQDSAEALQRQLRRDLEHRDVSALWVMRQRAQRLGLPATPMPVVFTSALGFAHDNFLAQHSWLKAEWGISQTPQVWLDNQVYESEGELRFHWDAVEALFDKTLLNTMFEQFQTLLRQLSRDENAWTHSLARLIPRRNSPRQPTFATNVPSPSDARATQPSSPSPAQADAVALIRSAFQHVVGHPIDVRQHFFEAGANSLSLVQLHIHLQQQAFPSLTLLDLFSWTSPYALAQHVIQDTEKQSPAPDSRRERHLMQRQRRHKRSP</sequence>
<dbReference type="InterPro" id="IPR020845">
    <property type="entry name" value="AMP-binding_CS"/>
</dbReference>
<dbReference type="Pfam" id="PF13193">
    <property type="entry name" value="AMP-binding_C"/>
    <property type="match status" value="1"/>
</dbReference>
<dbReference type="InterPro" id="IPR029063">
    <property type="entry name" value="SAM-dependent_MTases_sf"/>
</dbReference>
<dbReference type="InterPro" id="IPR001242">
    <property type="entry name" value="Condensation_dom"/>
</dbReference>
<dbReference type="Gene3D" id="3.40.50.12780">
    <property type="entry name" value="N-terminal domain of ligase-like"/>
    <property type="match status" value="1"/>
</dbReference>
<dbReference type="Gene3D" id="3.30.559.30">
    <property type="entry name" value="Nonribosomal peptide synthetase, condensation domain"/>
    <property type="match status" value="2"/>
</dbReference>
<evidence type="ECO:0000259" key="7">
    <source>
        <dbReference type="PROSITE" id="PS50075"/>
    </source>
</evidence>
<dbReference type="FunFam" id="3.30.559.30:FF:000006">
    <property type="entry name" value="Yersiniabactin polyketide/non-ribosomal peptide synthetase"/>
    <property type="match status" value="1"/>
</dbReference>
<evidence type="ECO:0000256" key="2">
    <source>
        <dbReference type="ARBA" id="ARBA00004924"/>
    </source>
</evidence>
<dbReference type="GO" id="GO:0016874">
    <property type="term" value="F:ligase activity"/>
    <property type="evidence" value="ECO:0007669"/>
    <property type="project" value="UniProtKB-KW"/>
</dbReference>
<proteinExistence type="predicted"/>
<dbReference type="EMBL" id="AP018933">
    <property type="protein sequence ID" value="BBG29576.1"/>
    <property type="molecule type" value="Genomic_DNA"/>
</dbReference>
<comment type="cofactor">
    <cofactor evidence="1">
        <name>pantetheine 4'-phosphate</name>
        <dbReference type="ChEBI" id="CHEBI:47942"/>
    </cofactor>
</comment>
<dbReference type="PANTHER" id="PTHR45527">
    <property type="entry name" value="NONRIBOSOMAL PEPTIDE SYNTHETASE"/>
    <property type="match status" value="1"/>
</dbReference>
<dbReference type="InterPro" id="IPR009081">
    <property type="entry name" value="PP-bd_ACP"/>
</dbReference>
<dbReference type="GO" id="GO:0044550">
    <property type="term" value="P:secondary metabolite biosynthetic process"/>
    <property type="evidence" value="ECO:0007669"/>
    <property type="project" value="TreeGrafter"/>
</dbReference>
<feature type="compositionally biased region" description="Polar residues" evidence="6">
    <location>
        <begin position="1929"/>
        <end position="1954"/>
    </location>
</feature>